<evidence type="ECO:0000313" key="5">
    <source>
        <dbReference type="EMBL" id="MDE51365.1"/>
    </source>
</evidence>
<dbReference type="GO" id="GO:0005694">
    <property type="term" value="C:chromosome"/>
    <property type="evidence" value="ECO:0007669"/>
    <property type="project" value="UniProtKB-ARBA"/>
</dbReference>
<comment type="subcellular location">
    <subcellularLocation>
        <location evidence="1">Nucleus</location>
    </subcellularLocation>
</comment>
<evidence type="ECO:0000256" key="3">
    <source>
        <dbReference type="SAM" id="MobiDB-lite"/>
    </source>
</evidence>
<dbReference type="PANTHER" id="PTHR22812">
    <property type="entry name" value="CHROMOBOX PROTEIN"/>
    <property type="match status" value="1"/>
</dbReference>
<dbReference type="GO" id="GO:0005634">
    <property type="term" value="C:nucleus"/>
    <property type="evidence" value="ECO:0007669"/>
    <property type="project" value="UniProtKB-SubCell"/>
</dbReference>
<keyword evidence="2" id="KW-0539">Nucleus</keyword>
<sequence>MTRTTRSSSNPTTNGRPSPSTVRQAPERRRSGHSRQSGNVLTNGVEINDADQYEETVWEVEQVVGKKYDPEGRAYYHLKWACYDGEPTWEPQENCHCTDLIDAYETVIKNREKNSSQSAPSPGPSNRSSNQARVKSTPKRGSRL</sequence>
<dbReference type="EMBL" id="GGYP01006594">
    <property type="protein sequence ID" value="MDE51365.1"/>
    <property type="molecule type" value="Transcribed_RNA"/>
</dbReference>
<organism evidence="5">
    <name type="scientific">Aceria tosichella</name>
    <name type="common">wheat curl mite</name>
    <dbReference type="NCBI Taxonomy" id="561515"/>
    <lineage>
        <taxon>Eukaryota</taxon>
        <taxon>Metazoa</taxon>
        <taxon>Ecdysozoa</taxon>
        <taxon>Arthropoda</taxon>
        <taxon>Chelicerata</taxon>
        <taxon>Arachnida</taxon>
        <taxon>Acari</taxon>
        <taxon>Acariformes</taxon>
        <taxon>Trombidiformes</taxon>
        <taxon>Prostigmata</taxon>
        <taxon>Eupodina</taxon>
        <taxon>Eriophyoidea</taxon>
        <taxon>Eriophyidae</taxon>
        <taxon>Eriophyinae</taxon>
        <taxon>Aceriini</taxon>
        <taxon>Aceria</taxon>
    </lineage>
</organism>
<evidence type="ECO:0000256" key="1">
    <source>
        <dbReference type="ARBA" id="ARBA00004123"/>
    </source>
</evidence>
<dbReference type="InterPro" id="IPR051219">
    <property type="entry name" value="Heterochromatin_chromo-domain"/>
</dbReference>
<protein>
    <submittedName>
        <fullName evidence="5">Heterochromatin protein 1</fullName>
    </submittedName>
</protein>
<gene>
    <name evidence="5" type="ORF">g.20314</name>
</gene>
<dbReference type="Gene3D" id="2.40.50.40">
    <property type="match status" value="1"/>
</dbReference>
<feature type="region of interest" description="Disordered" evidence="3">
    <location>
        <begin position="109"/>
        <end position="144"/>
    </location>
</feature>
<feature type="compositionally biased region" description="Low complexity" evidence="3">
    <location>
        <begin position="1"/>
        <end position="14"/>
    </location>
</feature>
<dbReference type="Pfam" id="PF00385">
    <property type="entry name" value="Chromo"/>
    <property type="match status" value="1"/>
</dbReference>
<dbReference type="SUPFAM" id="SSF54160">
    <property type="entry name" value="Chromo domain-like"/>
    <property type="match status" value="1"/>
</dbReference>
<feature type="domain" description="Chromo" evidence="4">
    <location>
        <begin position="58"/>
        <end position="116"/>
    </location>
</feature>
<dbReference type="InterPro" id="IPR000953">
    <property type="entry name" value="Chromo/chromo_shadow_dom"/>
</dbReference>
<dbReference type="InterPro" id="IPR016197">
    <property type="entry name" value="Chromo-like_dom_sf"/>
</dbReference>
<dbReference type="AlphaFoldDB" id="A0A6G1SLK4"/>
<dbReference type="InterPro" id="IPR023780">
    <property type="entry name" value="Chromo_domain"/>
</dbReference>
<dbReference type="CDD" id="cd00024">
    <property type="entry name" value="CD_CSD"/>
    <property type="match status" value="1"/>
</dbReference>
<name>A0A6G1SLK4_9ACAR</name>
<evidence type="ECO:0000259" key="4">
    <source>
        <dbReference type="PROSITE" id="PS50013"/>
    </source>
</evidence>
<reference evidence="5" key="1">
    <citation type="submission" date="2018-10" db="EMBL/GenBank/DDBJ databases">
        <title>Transcriptome assembly of Aceria tosichella (Wheat curl mite) Type 2.</title>
        <authorList>
            <person name="Scully E.D."/>
            <person name="Geib S.M."/>
            <person name="Palmer N.A."/>
            <person name="Gupta A.K."/>
            <person name="Sarath G."/>
            <person name="Tatineni S."/>
        </authorList>
    </citation>
    <scope>NUCLEOTIDE SEQUENCE</scope>
    <source>
        <strain evidence="5">LincolnNE</strain>
    </source>
</reference>
<proteinExistence type="predicted"/>
<dbReference type="PROSITE" id="PS50013">
    <property type="entry name" value="CHROMO_2"/>
    <property type="match status" value="1"/>
</dbReference>
<accession>A0A6G1SLK4</accession>
<feature type="compositionally biased region" description="Polar residues" evidence="3">
    <location>
        <begin position="115"/>
        <end position="134"/>
    </location>
</feature>
<evidence type="ECO:0000256" key="2">
    <source>
        <dbReference type="ARBA" id="ARBA00023242"/>
    </source>
</evidence>
<feature type="region of interest" description="Disordered" evidence="3">
    <location>
        <begin position="1"/>
        <end position="53"/>
    </location>
</feature>
<dbReference type="SMART" id="SM00298">
    <property type="entry name" value="CHROMO"/>
    <property type="match status" value="1"/>
</dbReference>